<evidence type="ECO:0000256" key="13">
    <source>
        <dbReference type="RuleBase" id="RU361193"/>
    </source>
</evidence>
<evidence type="ECO:0000313" key="14">
    <source>
        <dbReference type="EMBL" id="KAF2743466.1"/>
    </source>
</evidence>
<dbReference type="InterPro" id="IPR050749">
    <property type="entry name" value="Glycosyl_Hydrolase_47"/>
</dbReference>
<proteinExistence type="inferred from homology"/>
<accession>A0A6A6V0Z4</accession>
<dbReference type="PRINTS" id="PR00747">
    <property type="entry name" value="GLYHDRLASE47"/>
</dbReference>
<dbReference type="GO" id="GO:0036503">
    <property type="term" value="P:ERAD pathway"/>
    <property type="evidence" value="ECO:0007669"/>
    <property type="project" value="UniProtKB-ARBA"/>
</dbReference>
<dbReference type="GO" id="GO:0005783">
    <property type="term" value="C:endoplasmic reticulum"/>
    <property type="evidence" value="ECO:0007669"/>
    <property type="project" value="TreeGrafter"/>
</dbReference>
<name>A0A6A6V0Z4_9PLEO</name>
<comment type="cofactor">
    <cofactor evidence="1 11">
        <name>Ca(2+)</name>
        <dbReference type="ChEBI" id="CHEBI:29108"/>
    </cofactor>
</comment>
<keyword evidence="6 12" id="KW-1015">Disulfide bond</keyword>
<dbReference type="GO" id="GO:0004571">
    <property type="term" value="F:mannosyl-oligosaccharide 1,2-alpha-mannosidase activity"/>
    <property type="evidence" value="ECO:0007669"/>
    <property type="project" value="UniProtKB-EC"/>
</dbReference>
<dbReference type="InterPro" id="IPR012341">
    <property type="entry name" value="6hp_glycosidase-like_sf"/>
</dbReference>
<comment type="similarity">
    <text evidence="3 13">Belongs to the glycosyl hydrolase 47 family.</text>
</comment>
<evidence type="ECO:0000256" key="5">
    <source>
        <dbReference type="ARBA" id="ARBA00022801"/>
    </source>
</evidence>
<evidence type="ECO:0000256" key="11">
    <source>
        <dbReference type="PIRSR" id="PIRSR601382-2"/>
    </source>
</evidence>
<evidence type="ECO:0000256" key="12">
    <source>
        <dbReference type="PIRSR" id="PIRSR601382-3"/>
    </source>
</evidence>
<evidence type="ECO:0000256" key="6">
    <source>
        <dbReference type="ARBA" id="ARBA00023157"/>
    </source>
</evidence>
<keyword evidence="8 13" id="KW-0326">Glycosidase</keyword>
<evidence type="ECO:0000313" key="15">
    <source>
        <dbReference type="Proteomes" id="UP000799440"/>
    </source>
</evidence>
<comment type="pathway">
    <text evidence="2">Protein modification; protein glycosylation.</text>
</comment>
<dbReference type="GO" id="GO:0016020">
    <property type="term" value="C:membrane"/>
    <property type="evidence" value="ECO:0007669"/>
    <property type="project" value="InterPro"/>
</dbReference>
<dbReference type="GO" id="GO:0005975">
    <property type="term" value="P:carbohydrate metabolic process"/>
    <property type="evidence" value="ECO:0007669"/>
    <property type="project" value="InterPro"/>
</dbReference>
<dbReference type="EC" id="3.2.1.-" evidence="13"/>
<keyword evidence="7" id="KW-0325">Glycoprotein</keyword>
<comment type="catalytic activity">
    <reaction evidence="9">
        <text>N(4)-(alpha-D-Man-(1-&gt;2)-alpha-D-Man-(1-&gt;2)-alpha-D-Man-(1-&gt;3)-[alpha-D-Man-(1-&gt;3)-[alpha-D-Man-(1-&gt;2)-alpha-D-Man-(1-&gt;6)]-alpha-D-Man-(1-&gt;6)]-beta-D-Man-(1-&gt;4)-beta-D-GlcNAc-(1-&gt;4)-beta-D-GlcNAc)-L-asparaginyl-[protein] (N-glucan mannose isomer 8A1,2,3B1,3) + 3 H2O = N(4)-(alpha-D-Man-(1-&gt;3)-[alpha-D-Man-(1-&gt;3)-[alpha-D-Man-(1-&gt;6)]-alpha-D-Man-(1-&gt;6)]-beta-D-Man-(1-&gt;4)-beta-D-GlcNAc-(1-&gt;4)-beta-D-GlcNAc)-L-asparaginyl-[protein] (N-glucan mannose isomer 5A1,2) + 3 beta-D-mannose</text>
        <dbReference type="Rhea" id="RHEA:56028"/>
        <dbReference type="Rhea" id="RHEA-COMP:14358"/>
        <dbReference type="Rhea" id="RHEA-COMP:14367"/>
        <dbReference type="ChEBI" id="CHEBI:15377"/>
        <dbReference type="ChEBI" id="CHEBI:28563"/>
        <dbReference type="ChEBI" id="CHEBI:59087"/>
        <dbReference type="ChEBI" id="CHEBI:60628"/>
        <dbReference type="EC" id="3.2.1.113"/>
    </reaction>
</comment>
<keyword evidence="5 13" id="KW-0378">Hydrolase</keyword>
<gene>
    <name evidence="14" type="ORF">M011DRAFT_471404</name>
</gene>
<organism evidence="14 15">
    <name type="scientific">Sporormia fimetaria CBS 119925</name>
    <dbReference type="NCBI Taxonomy" id="1340428"/>
    <lineage>
        <taxon>Eukaryota</taxon>
        <taxon>Fungi</taxon>
        <taxon>Dikarya</taxon>
        <taxon>Ascomycota</taxon>
        <taxon>Pezizomycotina</taxon>
        <taxon>Dothideomycetes</taxon>
        <taxon>Pleosporomycetidae</taxon>
        <taxon>Pleosporales</taxon>
        <taxon>Sporormiaceae</taxon>
        <taxon>Sporormia</taxon>
    </lineage>
</organism>
<dbReference type="SUPFAM" id="SSF48225">
    <property type="entry name" value="Seven-hairpin glycosidases"/>
    <property type="match status" value="1"/>
</dbReference>
<evidence type="ECO:0000256" key="2">
    <source>
        <dbReference type="ARBA" id="ARBA00004922"/>
    </source>
</evidence>
<dbReference type="Pfam" id="PF01532">
    <property type="entry name" value="Glyco_hydro_47"/>
    <property type="match status" value="1"/>
</dbReference>
<feature type="binding site" evidence="11">
    <location>
        <position position="559"/>
    </location>
    <ligand>
        <name>Ca(2+)</name>
        <dbReference type="ChEBI" id="CHEBI:29108"/>
    </ligand>
</feature>
<comment type="catalytic activity">
    <reaction evidence="10">
        <text>N(4)-(alpha-D-Man-(1-&gt;2)-alpha-D-Man-(1-&gt;2)-alpha-D-Man-(1-&gt;3)-[alpha-D-Man-(1-&gt;2)-alpha-D-Man-(1-&gt;3)-[alpha-D-Man-(1-&gt;2)-alpha-D-Man-(1-&gt;6)]-alpha-D-Man-(1-&gt;6)]-beta-D-Man-(1-&gt;4)-beta-D-GlcNAc-(1-&gt;4)-beta-D-GlcNAc)-L-asparaginyl-[protein] (N-glucan mannose isomer 9A1,2,3B1,2,3) + 4 H2O = N(4)-(alpha-D-Man-(1-&gt;3)-[alpha-D-Man-(1-&gt;3)-[alpha-D-Man-(1-&gt;6)]-alpha-D-Man-(1-&gt;6)]-beta-D-Man-(1-&gt;4)-beta-D-GlcNAc-(1-&gt;4)-beta-D-GlcNAc)-L-asparaginyl-[protein] (N-glucan mannose isomer 5A1,2) + 4 beta-D-mannose</text>
        <dbReference type="Rhea" id="RHEA:56008"/>
        <dbReference type="Rhea" id="RHEA-COMP:14356"/>
        <dbReference type="Rhea" id="RHEA-COMP:14367"/>
        <dbReference type="ChEBI" id="CHEBI:15377"/>
        <dbReference type="ChEBI" id="CHEBI:28563"/>
        <dbReference type="ChEBI" id="CHEBI:59087"/>
        <dbReference type="ChEBI" id="CHEBI:139493"/>
        <dbReference type="EC" id="3.2.1.113"/>
    </reaction>
</comment>
<dbReference type="AlphaFoldDB" id="A0A6A6V0Z4"/>
<dbReference type="PANTHER" id="PTHR11742">
    <property type="entry name" value="MANNOSYL-OLIGOSACCHARIDE ALPHA-1,2-MANNOSIDASE-RELATED"/>
    <property type="match status" value="1"/>
</dbReference>
<keyword evidence="4" id="KW-0732">Signal</keyword>
<evidence type="ECO:0000256" key="8">
    <source>
        <dbReference type="ARBA" id="ARBA00023295"/>
    </source>
</evidence>
<protein>
    <recommendedName>
        <fullName evidence="13">alpha-1,2-Mannosidase</fullName>
        <ecNumber evidence="13">3.2.1.-</ecNumber>
    </recommendedName>
</protein>
<evidence type="ECO:0000256" key="3">
    <source>
        <dbReference type="ARBA" id="ARBA00007658"/>
    </source>
</evidence>
<keyword evidence="11" id="KW-0479">Metal-binding</keyword>
<dbReference type="Proteomes" id="UP000799440">
    <property type="component" value="Unassembled WGS sequence"/>
</dbReference>
<sequence>MAGFRRWGVAKFTKNPESSFKILTAVLVITLYLLIKDFSSPSVPISKRDSTSGARIQYGGWLYGSGYEDVEKAEAVRNAMRYSFHKYREQAWGSDDVRPVTGETLNSRNGWGAFIVDSATTLVLMGLWEELALSVQHIVGIDFTTTPSLVDPFETTIRYIGGLVSLIDLSEAGIVPGDIVTPEIRAQLLRQAVTLAQALGPAYDTPTGMPWALVDFELKKGVPLHPESQPPEKATAQGLARSGSAILEYRVLTRMTGDEVYAKNATVAWAPLVWSPWSSALPGIVDGPIDWVTGRPVGRERSWDAGFDSYYEYLLKITLLAPPSDQQLPDYAQRFFQAADSLRTVLTTRTTPTEQHPMQHIFIGAQNGNTYINQMSHLACFAPGTILLGATHHNHPDLHAYAIALLEGCRHVYTSTPSKIGPGGWNWHPLLQDRPHITPRTEEQTAQLSALGFFASYPRYELRPEYVESLFYAYRITGEQRFRDWAWEVFQGIEQFCKAPYGYAGLHDVFRPRHTDFVVEQGAWQNMQESFFAAETLKYLFLTFAHPDVVTLDAWVFNTEGHPFRMIR</sequence>
<evidence type="ECO:0000256" key="9">
    <source>
        <dbReference type="ARBA" id="ARBA00047669"/>
    </source>
</evidence>
<dbReference type="GO" id="GO:0005509">
    <property type="term" value="F:calcium ion binding"/>
    <property type="evidence" value="ECO:0007669"/>
    <property type="project" value="InterPro"/>
</dbReference>
<dbReference type="UniPathway" id="UPA00378"/>
<dbReference type="Gene3D" id="1.50.10.10">
    <property type="match status" value="1"/>
</dbReference>
<evidence type="ECO:0000256" key="7">
    <source>
        <dbReference type="ARBA" id="ARBA00023180"/>
    </source>
</evidence>
<evidence type="ECO:0000256" key="1">
    <source>
        <dbReference type="ARBA" id="ARBA00001913"/>
    </source>
</evidence>
<reference evidence="14" key="1">
    <citation type="journal article" date="2020" name="Stud. Mycol.">
        <title>101 Dothideomycetes genomes: a test case for predicting lifestyles and emergence of pathogens.</title>
        <authorList>
            <person name="Haridas S."/>
            <person name="Albert R."/>
            <person name="Binder M."/>
            <person name="Bloem J."/>
            <person name="Labutti K."/>
            <person name="Salamov A."/>
            <person name="Andreopoulos B."/>
            <person name="Baker S."/>
            <person name="Barry K."/>
            <person name="Bills G."/>
            <person name="Bluhm B."/>
            <person name="Cannon C."/>
            <person name="Castanera R."/>
            <person name="Culley D."/>
            <person name="Daum C."/>
            <person name="Ezra D."/>
            <person name="Gonzalez J."/>
            <person name="Henrissat B."/>
            <person name="Kuo A."/>
            <person name="Liang C."/>
            <person name="Lipzen A."/>
            <person name="Lutzoni F."/>
            <person name="Magnuson J."/>
            <person name="Mondo S."/>
            <person name="Nolan M."/>
            <person name="Ohm R."/>
            <person name="Pangilinan J."/>
            <person name="Park H.-J."/>
            <person name="Ramirez L."/>
            <person name="Alfaro M."/>
            <person name="Sun H."/>
            <person name="Tritt A."/>
            <person name="Yoshinaga Y."/>
            <person name="Zwiers L.-H."/>
            <person name="Turgeon B."/>
            <person name="Goodwin S."/>
            <person name="Spatafora J."/>
            <person name="Crous P."/>
            <person name="Grigoriev I."/>
        </authorList>
    </citation>
    <scope>NUCLEOTIDE SEQUENCE</scope>
    <source>
        <strain evidence="14">CBS 119925</strain>
    </source>
</reference>
<evidence type="ECO:0000256" key="4">
    <source>
        <dbReference type="ARBA" id="ARBA00022729"/>
    </source>
</evidence>
<keyword evidence="11" id="KW-0106">Calcium</keyword>
<keyword evidence="15" id="KW-1185">Reference proteome</keyword>
<dbReference type="InterPro" id="IPR036026">
    <property type="entry name" value="Seven-hairpin_glycosidases"/>
</dbReference>
<dbReference type="OrthoDB" id="8118055at2759"/>
<dbReference type="PANTHER" id="PTHR11742:SF101">
    <property type="entry name" value="MANNOSYL-OLIGOSACCHARIDE ALPHA-1,2-MANNOSIDASE 1B"/>
    <property type="match status" value="1"/>
</dbReference>
<dbReference type="InterPro" id="IPR001382">
    <property type="entry name" value="Glyco_hydro_47"/>
</dbReference>
<evidence type="ECO:0000256" key="10">
    <source>
        <dbReference type="ARBA" id="ARBA00048605"/>
    </source>
</evidence>
<feature type="disulfide bond" evidence="12">
    <location>
        <begin position="380"/>
        <end position="409"/>
    </location>
</feature>
<dbReference type="EMBL" id="MU006597">
    <property type="protein sequence ID" value="KAF2743466.1"/>
    <property type="molecule type" value="Genomic_DNA"/>
</dbReference>